<dbReference type="NCBIfam" id="TIGR01200">
    <property type="entry name" value="GLPGLI"/>
    <property type="match status" value="1"/>
</dbReference>
<dbReference type="OrthoDB" id="1068986at2"/>
<comment type="caution">
    <text evidence="2">The sequence shown here is derived from an EMBL/GenBank/DDBJ whole genome shotgun (WGS) entry which is preliminary data.</text>
</comment>
<dbReference type="EMBL" id="SLXM01000001">
    <property type="protein sequence ID" value="TCP28159.1"/>
    <property type="molecule type" value="Genomic_DNA"/>
</dbReference>
<dbReference type="AlphaFoldDB" id="A0A4R2P0J4"/>
<dbReference type="InterPro" id="IPR005901">
    <property type="entry name" value="GLPGLI"/>
</dbReference>
<dbReference type="RefSeq" id="WP_132791959.1">
    <property type="nucleotide sequence ID" value="NZ_SLXM01000001.1"/>
</dbReference>
<feature type="chain" id="PRO_5020430997" evidence="1">
    <location>
        <begin position="21"/>
        <end position="244"/>
    </location>
</feature>
<organism evidence="2 3">
    <name type="scientific">Tenacibaculum skagerrakense</name>
    <dbReference type="NCBI Taxonomy" id="186571"/>
    <lineage>
        <taxon>Bacteria</taxon>
        <taxon>Pseudomonadati</taxon>
        <taxon>Bacteroidota</taxon>
        <taxon>Flavobacteriia</taxon>
        <taxon>Flavobacteriales</taxon>
        <taxon>Flavobacteriaceae</taxon>
        <taxon>Tenacibaculum</taxon>
    </lineage>
</organism>
<proteinExistence type="predicted"/>
<sequence length="244" mass="28431">MSKIIKLFVLLFLYCLQTFSQQKQGKLTYNVYLNVENFNKNLSKSKKSSKERIKTLLAKQGTKTYNLYFKNNESIFKEEKRLKVDNSRKKMDLVSIFAGKGKYYYNRKSNEILIEKEVIGEDFIVKSSPDYNWNLTQETKKIGNYNCYKATTTQIVITEKGEKKEKPIVAWYSPDLPISFGIKDFQGLPGATIFLNEQTIIYSLSEVKFNFLDEDNEVSKPTKGKEITQSELNEFLKKNMLKGF</sequence>
<accession>A0A4R2P0J4</accession>
<feature type="signal peptide" evidence="1">
    <location>
        <begin position="1"/>
        <end position="20"/>
    </location>
</feature>
<dbReference type="Proteomes" id="UP000294564">
    <property type="component" value="Unassembled WGS sequence"/>
</dbReference>
<protein>
    <submittedName>
        <fullName evidence="2">GLPGLI family protein</fullName>
    </submittedName>
</protein>
<keyword evidence="3" id="KW-1185">Reference proteome</keyword>
<evidence type="ECO:0000313" key="2">
    <source>
        <dbReference type="EMBL" id="TCP28159.1"/>
    </source>
</evidence>
<dbReference type="Pfam" id="PF09697">
    <property type="entry name" value="Porph_ging"/>
    <property type="match status" value="2"/>
</dbReference>
<evidence type="ECO:0000313" key="3">
    <source>
        <dbReference type="Proteomes" id="UP000294564"/>
    </source>
</evidence>
<gene>
    <name evidence="2" type="ORF">EV195_101319</name>
</gene>
<evidence type="ECO:0000256" key="1">
    <source>
        <dbReference type="SAM" id="SignalP"/>
    </source>
</evidence>
<reference evidence="2 3" key="1">
    <citation type="submission" date="2019-03" db="EMBL/GenBank/DDBJ databases">
        <title>Genomic Encyclopedia of Type Strains, Phase IV (KMG-IV): sequencing the most valuable type-strain genomes for metagenomic binning, comparative biology and taxonomic classification.</title>
        <authorList>
            <person name="Goeker M."/>
        </authorList>
    </citation>
    <scope>NUCLEOTIDE SEQUENCE [LARGE SCALE GENOMIC DNA]</scope>
    <source>
        <strain evidence="2 3">DSM 14836</strain>
    </source>
</reference>
<name>A0A4R2P0J4_9FLAO</name>
<keyword evidence="1" id="KW-0732">Signal</keyword>